<proteinExistence type="predicted"/>
<protein>
    <submittedName>
        <fullName evidence="1">Uncharacterized protein</fullName>
    </submittedName>
</protein>
<organism evidence="1 2">
    <name type="scientific">Hymenobacter glaciei</name>
    <dbReference type="NCBI Taxonomy" id="877209"/>
    <lineage>
        <taxon>Bacteria</taxon>
        <taxon>Pseudomonadati</taxon>
        <taxon>Bacteroidota</taxon>
        <taxon>Cytophagia</taxon>
        <taxon>Cytophagales</taxon>
        <taxon>Hymenobacteraceae</taxon>
        <taxon>Hymenobacter</taxon>
    </lineage>
</organism>
<reference evidence="2" key="1">
    <citation type="journal article" date="2019" name="Int. J. Syst. Evol. Microbiol.">
        <title>The Global Catalogue of Microorganisms (GCM) 10K type strain sequencing project: providing services to taxonomists for standard genome sequencing and annotation.</title>
        <authorList>
            <consortium name="The Broad Institute Genomics Platform"/>
            <consortium name="The Broad Institute Genome Sequencing Center for Infectious Disease"/>
            <person name="Wu L."/>
            <person name="Ma J."/>
        </authorList>
    </citation>
    <scope>NUCLEOTIDE SEQUENCE [LARGE SCALE GENOMIC DNA]</scope>
    <source>
        <strain evidence="2">JCM 17225</strain>
    </source>
</reference>
<accession>A0ABP7UYB0</accession>
<dbReference type="Proteomes" id="UP001501469">
    <property type="component" value="Unassembled WGS sequence"/>
</dbReference>
<dbReference type="RefSeq" id="WP_345059617.1">
    <property type="nucleotide sequence ID" value="NZ_BAABDK010000035.1"/>
</dbReference>
<keyword evidence="2" id="KW-1185">Reference proteome</keyword>
<dbReference type="EMBL" id="BAABDK010000035">
    <property type="protein sequence ID" value="GAA4054914.1"/>
    <property type="molecule type" value="Genomic_DNA"/>
</dbReference>
<evidence type="ECO:0000313" key="2">
    <source>
        <dbReference type="Proteomes" id="UP001501469"/>
    </source>
</evidence>
<name>A0ABP7UYB0_9BACT</name>
<comment type="caution">
    <text evidence="1">The sequence shown here is derived from an EMBL/GenBank/DDBJ whole genome shotgun (WGS) entry which is preliminary data.</text>
</comment>
<sequence length="179" mass="19995">MRHPYQSFDPVAEVNGETLHAFRAAFNVDALALDLLKRHGLPVAPQAGRWYPLQGWLDLLATVEATYGPETVYAVGLQVFANCRWPEGLSDLESAVRALDEACRLNVQGEPIGYYRAEACGPQGLRVECRTPTPKDFERGIVTGLVRQFKPDGSLRVGVTWEPTPEVGDPLFKRFLVRW</sequence>
<evidence type="ECO:0000313" key="1">
    <source>
        <dbReference type="EMBL" id="GAA4054914.1"/>
    </source>
</evidence>
<gene>
    <name evidence="1" type="ORF">GCM10022409_47560</name>
</gene>